<dbReference type="InterPro" id="IPR013486">
    <property type="entry name" value="SpoIID/LytB"/>
</dbReference>
<reference evidence="3 4" key="1">
    <citation type="journal article" date="2012" name="FEBS Lett.">
        <title>Anammox organism KSU-1 expresses a NirK-type copper-containing nitrite reductase instead of a NirS-type with cytochrome cd1.</title>
        <authorList>
            <person name="Hira D."/>
            <person name="Toh H."/>
            <person name="Migita C.T."/>
            <person name="Okubo H."/>
            <person name="Nishiyama T."/>
            <person name="Hattori M."/>
            <person name="Furukawa K."/>
            <person name="Fujii T."/>
        </authorList>
    </citation>
    <scope>NUCLEOTIDE SEQUENCE [LARGE SCALE GENOMIC DNA]</scope>
</reference>
<accession>I3III4</accession>
<protein>
    <recommendedName>
        <fullName evidence="2">Sporulation stage II protein D amidase enhancer LytB N-terminal domain-containing protein</fullName>
    </recommendedName>
</protein>
<evidence type="ECO:0000256" key="1">
    <source>
        <dbReference type="SAM" id="SignalP"/>
    </source>
</evidence>
<keyword evidence="1" id="KW-0732">Signal</keyword>
<organism evidence="3 4">
    <name type="scientific">Candidatus Jettenia caeni</name>
    <dbReference type="NCBI Taxonomy" id="247490"/>
    <lineage>
        <taxon>Bacteria</taxon>
        <taxon>Pseudomonadati</taxon>
        <taxon>Planctomycetota</taxon>
        <taxon>Candidatus Brocadiia</taxon>
        <taxon>Candidatus Brocadiales</taxon>
        <taxon>Candidatus Brocadiaceae</taxon>
        <taxon>Candidatus Jettenia</taxon>
    </lineage>
</organism>
<keyword evidence="4" id="KW-1185">Reference proteome</keyword>
<dbReference type="GO" id="GO:0030435">
    <property type="term" value="P:sporulation resulting in formation of a cellular spore"/>
    <property type="evidence" value="ECO:0007669"/>
    <property type="project" value="InterPro"/>
</dbReference>
<dbReference type="Proteomes" id="UP000002985">
    <property type="component" value="Unassembled WGS sequence"/>
</dbReference>
<dbReference type="eggNOG" id="COG2385">
    <property type="taxonomic scope" value="Bacteria"/>
</dbReference>
<evidence type="ECO:0000259" key="2">
    <source>
        <dbReference type="Pfam" id="PF08486"/>
    </source>
</evidence>
<evidence type="ECO:0000313" key="4">
    <source>
        <dbReference type="Proteomes" id="UP000002985"/>
    </source>
</evidence>
<comment type="caution">
    <text evidence="3">The sequence shown here is derived from an EMBL/GenBank/DDBJ whole genome shotgun (WGS) entry which is preliminary data.</text>
</comment>
<dbReference type="InterPro" id="IPR013693">
    <property type="entry name" value="SpoIID/LytB_N"/>
</dbReference>
<dbReference type="AlphaFoldDB" id="I3III4"/>
<dbReference type="NCBIfam" id="TIGR02669">
    <property type="entry name" value="SpoIID_LytB"/>
    <property type="match status" value="1"/>
</dbReference>
<name>I3III4_9BACT</name>
<feature type="signal peptide" evidence="1">
    <location>
        <begin position="1"/>
        <end position="19"/>
    </location>
</feature>
<sequence>MVRPLLLMIATLLSSIAGGMPLSCQRSAPEVQDGIYDYKNLLEKKPVIRVLLVKDAREARLAIDDCYQITDSLANSIDQGQGLQKSTISINEGSISVGSRHYNTSEIRITTLREGRIEFNNIRYRGEIRILQQPNNRFSVIEEVDLESFIAGVVGSEMPKAWNEEALRAQAIIARTYAMYKRRVKQDKVYHLDMLELAYRGMLNETVRINKIVQETKGIIMVYNWNIFPAYFHSTCGGHTENCNHVFGDDSIPPLRGVVCNYCNNSKYSLWSKDISKSDIEKKLREANIYVSNIHTINALDQGLGEHCSRIEIISADGTREMSANGFRLLIGPNYLYSTAFDSRSNGKSITFSGKGLGHGVGLCQYGAQNMAKNGFGYESILKHYYPKIELVRVY</sequence>
<gene>
    <name evidence="3" type="ORF">KSU1_B0672</name>
</gene>
<dbReference type="EMBL" id="BAFH01000002">
    <property type="protein sequence ID" value="GAB61529.1"/>
    <property type="molecule type" value="Genomic_DNA"/>
</dbReference>
<feature type="domain" description="Sporulation stage II protein D amidase enhancer LytB N-terminal" evidence="2">
    <location>
        <begin position="136"/>
        <end position="223"/>
    </location>
</feature>
<dbReference type="Pfam" id="PF08486">
    <property type="entry name" value="SpoIID"/>
    <property type="match status" value="1"/>
</dbReference>
<evidence type="ECO:0000313" key="3">
    <source>
        <dbReference type="EMBL" id="GAB61529.1"/>
    </source>
</evidence>
<dbReference type="STRING" id="247490.KSU1_B0672"/>
<feature type="chain" id="PRO_5003671687" description="Sporulation stage II protein D amidase enhancer LytB N-terminal domain-containing protein" evidence="1">
    <location>
        <begin position="20"/>
        <end position="395"/>
    </location>
</feature>
<proteinExistence type="predicted"/>